<dbReference type="EMBL" id="CP113361">
    <property type="protein sequence ID" value="WAI02451.1"/>
    <property type="molecule type" value="Genomic_DNA"/>
</dbReference>
<keyword evidence="1" id="KW-1133">Transmembrane helix</keyword>
<evidence type="ECO:0000313" key="3">
    <source>
        <dbReference type="Proteomes" id="UP001163096"/>
    </source>
</evidence>
<dbReference type="Proteomes" id="UP001163096">
    <property type="component" value="Chromosome"/>
</dbReference>
<organism evidence="2 3">
    <name type="scientific">Methanogenium organophilum</name>
    <dbReference type="NCBI Taxonomy" id="2199"/>
    <lineage>
        <taxon>Archaea</taxon>
        <taxon>Methanobacteriati</taxon>
        <taxon>Methanobacteriota</taxon>
        <taxon>Stenosarchaea group</taxon>
        <taxon>Methanomicrobia</taxon>
        <taxon>Methanomicrobiales</taxon>
        <taxon>Methanomicrobiaceae</taxon>
        <taxon>Methanogenium</taxon>
    </lineage>
</organism>
<evidence type="ECO:0008006" key="4">
    <source>
        <dbReference type="Google" id="ProtNLM"/>
    </source>
</evidence>
<evidence type="ECO:0000256" key="1">
    <source>
        <dbReference type="SAM" id="Phobius"/>
    </source>
</evidence>
<dbReference type="GeneID" id="76834665"/>
<dbReference type="KEGG" id="mou:OU421_06145"/>
<reference evidence="2" key="1">
    <citation type="submission" date="2022-11" db="EMBL/GenBank/DDBJ databases">
        <title>Complete genome sequence of Methanogenium organophilum DSM 3596.</title>
        <authorList>
            <person name="Chen S.-C."/>
            <person name="Lai S.-J."/>
            <person name="You Y.-T."/>
        </authorList>
    </citation>
    <scope>NUCLEOTIDE SEQUENCE</scope>
    <source>
        <strain evidence="2">DSM 3596</strain>
    </source>
</reference>
<keyword evidence="3" id="KW-1185">Reference proteome</keyword>
<dbReference type="AlphaFoldDB" id="A0A9X9S6L8"/>
<keyword evidence="1" id="KW-0812">Transmembrane</keyword>
<proteinExistence type="predicted"/>
<gene>
    <name evidence="2" type="ORF">OU421_06145</name>
</gene>
<accession>A0A9X9S6L8</accession>
<feature type="transmembrane region" description="Helical" evidence="1">
    <location>
        <begin position="24"/>
        <end position="41"/>
    </location>
</feature>
<evidence type="ECO:0000313" key="2">
    <source>
        <dbReference type="EMBL" id="WAI02451.1"/>
    </source>
</evidence>
<name>A0A9X9S6L8_METOG</name>
<keyword evidence="1" id="KW-0472">Membrane</keyword>
<dbReference type="RefSeq" id="WP_268187737.1">
    <property type="nucleotide sequence ID" value="NZ_CP113361.1"/>
</dbReference>
<sequence length="156" mass="16870">MGGGNKPTATPITILFPTWKQMKWYIPLIIIASFLILLAIFGEPGAPSLTYGTEVTLTSADSANLTATYTVVLMVRNIGTATADNTIVAVYVKTPSNAPEWQQTELIFPVGRIGSKEERTFTNSTTLTVGEETYALLENGTPPEITVVGTYSDVFF</sequence>
<protein>
    <recommendedName>
        <fullName evidence="4">CARDB domain-containing protein</fullName>
    </recommendedName>
</protein>